<feature type="compositionally biased region" description="Basic and acidic residues" evidence="2">
    <location>
        <begin position="64"/>
        <end position="82"/>
    </location>
</feature>
<dbReference type="InterPro" id="IPR018865">
    <property type="entry name" value="STK19-like"/>
</dbReference>
<evidence type="ECO:0000313" key="4">
    <source>
        <dbReference type="EMBL" id="CAE4583014.1"/>
    </source>
</evidence>
<organism evidence="4">
    <name type="scientific">Ditylum brightwellii</name>
    <dbReference type="NCBI Taxonomy" id="49249"/>
    <lineage>
        <taxon>Eukaryota</taxon>
        <taxon>Sar</taxon>
        <taxon>Stramenopiles</taxon>
        <taxon>Ochrophyta</taxon>
        <taxon>Bacillariophyta</taxon>
        <taxon>Mediophyceae</taxon>
        <taxon>Lithodesmiophycidae</taxon>
        <taxon>Lithodesmiales</taxon>
        <taxon>Lithodesmiaceae</taxon>
        <taxon>Ditylum</taxon>
    </lineage>
</organism>
<dbReference type="Pfam" id="PF10494">
    <property type="entry name" value="Stk19"/>
    <property type="match status" value="1"/>
</dbReference>
<dbReference type="EMBL" id="HBNS01003110">
    <property type="protein sequence ID" value="CAE4583011.1"/>
    <property type="molecule type" value="Transcribed_RNA"/>
</dbReference>
<sequence>MSSPPNSSKLIITVKKRKGGSDLKKRQGIISKNKKRKNKNNATVEEVPSILRSKPPSPMPIPQDDQHDKTKKLKEEGSKIKEEEDEFEFSPLSASDTTAIELPCDALLAVRSLLRRDACCYVHIDSSHTPTQTTHVERRRCGIPFVLRPMIHYSLLSTVSSSSNSAKHNKILSANASTGVTMELNSLQSQNKIRLLQLHGTNTSSSSWEEDREEDVAVMETHHYAQGVWDAFHLWCCNSNTYSSATTKCDIEQQQHQTKQFIQLFIASLPHMTGTTVTESMIQNAFMSQMQQQKQHSFTLPASLSSPQKQIDKLIDLGLLLPKQNHHRTSSSSCSTYWFTFPKMGLSAKQIAKARSRIFTKLRRSMYKEIKRSVLESKDPDGVFVVRDLLSRGKIKICVTTSGEEFVRLVDGM</sequence>
<dbReference type="EMBL" id="HBNS01003111">
    <property type="protein sequence ID" value="CAE4583014.1"/>
    <property type="molecule type" value="Transcribed_RNA"/>
</dbReference>
<feature type="region of interest" description="Disordered" evidence="2">
    <location>
        <begin position="16"/>
        <end position="85"/>
    </location>
</feature>
<name>A0A6V2AXM3_9STRA</name>
<gene>
    <name evidence="3" type="ORF">DBRI00130_LOCUS2519</name>
    <name evidence="4" type="ORF">DBRI00130_LOCUS2520</name>
</gene>
<evidence type="ECO:0000313" key="3">
    <source>
        <dbReference type="EMBL" id="CAE4583011.1"/>
    </source>
</evidence>
<dbReference type="PANTHER" id="PTHR15243:SF0">
    <property type="entry name" value="SERINE_THREONINE-PROTEIN KINASE 19"/>
    <property type="match status" value="1"/>
</dbReference>
<protein>
    <submittedName>
        <fullName evidence="4">Uncharacterized protein</fullName>
    </submittedName>
</protein>
<evidence type="ECO:0000256" key="1">
    <source>
        <dbReference type="ARBA" id="ARBA00093458"/>
    </source>
</evidence>
<accession>A0A6V2AXM3</accession>
<reference evidence="4" key="1">
    <citation type="submission" date="2021-01" db="EMBL/GenBank/DDBJ databases">
        <authorList>
            <person name="Corre E."/>
            <person name="Pelletier E."/>
            <person name="Niang G."/>
            <person name="Scheremetjew M."/>
            <person name="Finn R."/>
            <person name="Kale V."/>
            <person name="Holt S."/>
            <person name="Cochrane G."/>
            <person name="Meng A."/>
            <person name="Brown T."/>
            <person name="Cohen L."/>
        </authorList>
    </citation>
    <scope>NUCLEOTIDE SEQUENCE</scope>
    <source>
        <strain evidence="4">GSO104</strain>
    </source>
</reference>
<dbReference type="AlphaFoldDB" id="A0A6V2AXM3"/>
<dbReference type="PANTHER" id="PTHR15243">
    <property type="entry name" value="SERINE/THREONINE-PROTEIN KINASE 19"/>
    <property type="match status" value="1"/>
</dbReference>
<comment type="similarity">
    <text evidence="1">Belongs to the STK19 family.</text>
</comment>
<evidence type="ECO:0000256" key="2">
    <source>
        <dbReference type="SAM" id="MobiDB-lite"/>
    </source>
</evidence>
<proteinExistence type="inferred from homology"/>